<reference evidence="5" key="2">
    <citation type="submission" date="2023-06" db="EMBL/GenBank/DDBJ databases">
        <authorList>
            <person name="Swenson N.G."/>
            <person name="Wegrzyn J.L."/>
            <person name="Mcevoy S.L."/>
        </authorList>
    </citation>
    <scope>NUCLEOTIDE SEQUENCE</scope>
    <source>
        <strain evidence="5">NS2018</strain>
        <tissue evidence="5">Leaf</tissue>
    </source>
</reference>
<keyword evidence="1" id="KW-0880">Kelch repeat</keyword>
<proteinExistence type="predicted"/>
<dbReference type="InterPro" id="IPR015915">
    <property type="entry name" value="Kelch-typ_b-propeller"/>
</dbReference>
<name>A0AA39RPG3_ACESA</name>
<dbReference type="SMART" id="SM00612">
    <property type="entry name" value="Kelch"/>
    <property type="match status" value="2"/>
</dbReference>
<protein>
    <recommendedName>
        <fullName evidence="4">F-box domain-containing protein</fullName>
    </recommendedName>
</protein>
<dbReference type="Pfam" id="PF00646">
    <property type="entry name" value="F-box"/>
    <property type="match status" value="1"/>
</dbReference>
<reference evidence="5" key="1">
    <citation type="journal article" date="2022" name="Plant J.">
        <title>Strategies of tolerance reflected in two North American maple genomes.</title>
        <authorList>
            <person name="McEvoy S.L."/>
            <person name="Sezen U.U."/>
            <person name="Trouern-Trend A."/>
            <person name="McMahon S.M."/>
            <person name="Schaberg P.G."/>
            <person name="Yang J."/>
            <person name="Wegrzyn J.L."/>
            <person name="Swenson N.G."/>
        </authorList>
    </citation>
    <scope>NUCLEOTIDE SEQUENCE</scope>
    <source>
        <strain evidence="5">NS2018</strain>
    </source>
</reference>
<evidence type="ECO:0000313" key="5">
    <source>
        <dbReference type="EMBL" id="KAK0575820.1"/>
    </source>
</evidence>
<dbReference type="PANTHER" id="PTHR46344">
    <property type="entry name" value="OS02G0202900 PROTEIN"/>
    <property type="match status" value="1"/>
</dbReference>
<dbReference type="CDD" id="cd22152">
    <property type="entry name" value="F-box_AtAFR-like"/>
    <property type="match status" value="1"/>
</dbReference>
<dbReference type="Gene3D" id="2.120.10.80">
    <property type="entry name" value="Kelch-type beta propeller"/>
    <property type="match status" value="1"/>
</dbReference>
<keyword evidence="2" id="KW-0677">Repeat</keyword>
<dbReference type="Pfam" id="PF25210">
    <property type="entry name" value="Kelch_FKB95"/>
    <property type="match status" value="1"/>
</dbReference>
<dbReference type="InterPro" id="IPR046431">
    <property type="entry name" value="FAF_dom"/>
</dbReference>
<dbReference type="InterPro" id="IPR057499">
    <property type="entry name" value="Kelch_FKB95"/>
</dbReference>
<dbReference type="PANTHER" id="PTHR46344:SF27">
    <property type="entry name" value="KELCH REPEAT SUPERFAMILY PROTEIN"/>
    <property type="match status" value="1"/>
</dbReference>
<dbReference type="Proteomes" id="UP001168877">
    <property type="component" value="Unassembled WGS sequence"/>
</dbReference>
<evidence type="ECO:0000256" key="3">
    <source>
        <dbReference type="SAM" id="MobiDB-lite"/>
    </source>
</evidence>
<gene>
    <name evidence="5" type="ORF">LWI29_007653</name>
</gene>
<dbReference type="SUPFAM" id="SSF81383">
    <property type="entry name" value="F-box domain"/>
    <property type="match status" value="1"/>
</dbReference>
<dbReference type="InterPro" id="IPR036047">
    <property type="entry name" value="F-box-like_dom_sf"/>
</dbReference>
<feature type="compositionally biased region" description="Acidic residues" evidence="3">
    <location>
        <begin position="178"/>
        <end position="222"/>
    </location>
</feature>
<evidence type="ECO:0000313" key="6">
    <source>
        <dbReference type="Proteomes" id="UP001168877"/>
    </source>
</evidence>
<dbReference type="Pfam" id="PF11250">
    <property type="entry name" value="FAF"/>
    <property type="match status" value="1"/>
</dbReference>
<evidence type="ECO:0000256" key="1">
    <source>
        <dbReference type="ARBA" id="ARBA00022441"/>
    </source>
</evidence>
<dbReference type="AlphaFoldDB" id="A0AA39RPG3"/>
<feature type="region of interest" description="Disordered" evidence="3">
    <location>
        <begin position="87"/>
        <end position="117"/>
    </location>
</feature>
<dbReference type="SMART" id="SM00256">
    <property type="entry name" value="FBOX"/>
    <property type="match status" value="1"/>
</dbReference>
<keyword evidence="6" id="KW-1185">Reference proteome</keyword>
<sequence>METPKKPEEKRNCTTNTTSTSNIERGLKALTICSDNDHKHCNSCIMTSNLMSPPSSPSFSHIGDYMGMESCVDLMKNDEFMNLTTSTIDSDDDEASKQRQQRWAMKKKKKERDIPPPISLLARTENLSSHMPFVLKRYYTGDGRLILREEKVKHHEYFKAHRSNGHLTLQLVPLDHDDSPEDVDDSCEEEEEEDEEEVVLESGDDDDDDCDDKNDNGDEDESVGIGGNNGNNKCIDYSSIRMSSSCFLGVPVPAIKPIHVQLPPNIQSGASQRTPLYLTFPTLPIVFLIDLSSYPDSVNFLMGGLLSLAGPKCKIRDYVETSANESCKKQKISPSVDEEGPRLIPSLPDELSIQILARLPRICYFNLRLVSRKWKATIMNPELFNVRKELGMREEWLYVLTKVEDDKLLWHALDPLSRKWQRLPPLPSVINDEEEPRNSSSGLWMWNMVAPSFKIAKILRGWLGWKDTSDPTPFCGCAIGAVDGCLYVLGGFSRTSTVRCVWQFDPILNSWSEVASMSIGRAYSKTAILNNKMYVVGGVSRGQGGLNPLQSAEVFDPCTGTWSEVPSMPFSRAQVLPNPFLADMLKPIATGTTSYMGRLCVPQSLYSWPFFVDVGGEIYDPDTNSWVEMPVGMGEGWPARQAGTKLSVVVDGELYAFDPSSSLDSGKIKVYDQKEDAWKVVIGKVPICDFTDSESPYLLAGFHGKLHVITKDADHKIAVLRADLRDNLSSMSSSSTSLSADSVDEHSDTLAELDTVVWKVIASEDFGFAELVSCQVIDI</sequence>
<organism evidence="5 6">
    <name type="scientific">Acer saccharum</name>
    <name type="common">Sugar maple</name>
    <dbReference type="NCBI Taxonomy" id="4024"/>
    <lineage>
        <taxon>Eukaryota</taxon>
        <taxon>Viridiplantae</taxon>
        <taxon>Streptophyta</taxon>
        <taxon>Embryophyta</taxon>
        <taxon>Tracheophyta</taxon>
        <taxon>Spermatophyta</taxon>
        <taxon>Magnoliopsida</taxon>
        <taxon>eudicotyledons</taxon>
        <taxon>Gunneridae</taxon>
        <taxon>Pentapetalae</taxon>
        <taxon>rosids</taxon>
        <taxon>malvids</taxon>
        <taxon>Sapindales</taxon>
        <taxon>Sapindaceae</taxon>
        <taxon>Hippocastanoideae</taxon>
        <taxon>Acereae</taxon>
        <taxon>Acer</taxon>
    </lineage>
</organism>
<accession>A0AA39RPG3</accession>
<dbReference type="InterPro" id="IPR006652">
    <property type="entry name" value="Kelch_1"/>
</dbReference>
<evidence type="ECO:0000259" key="4">
    <source>
        <dbReference type="PROSITE" id="PS50181"/>
    </source>
</evidence>
<dbReference type="InterPro" id="IPR001810">
    <property type="entry name" value="F-box_dom"/>
</dbReference>
<feature type="domain" description="F-box" evidence="4">
    <location>
        <begin position="341"/>
        <end position="387"/>
    </location>
</feature>
<comment type="caution">
    <text evidence="5">The sequence shown here is derived from an EMBL/GenBank/DDBJ whole genome shotgun (WGS) entry which is preliminary data.</text>
</comment>
<feature type="region of interest" description="Disordered" evidence="3">
    <location>
        <begin position="173"/>
        <end position="228"/>
    </location>
</feature>
<evidence type="ECO:0000256" key="2">
    <source>
        <dbReference type="ARBA" id="ARBA00022737"/>
    </source>
</evidence>
<dbReference type="SUPFAM" id="SSF117281">
    <property type="entry name" value="Kelch motif"/>
    <property type="match status" value="1"/>
</dbReference>
<dbReference type="EMBL" id="JAUESC010000386">
    <property type="protein sequence ID" value="KAK0575820.1"/>
    <property type="molecule type" value="Genomic_DNA"/>
</dbReference>
<dbReference type="PROSITE" id="PS50181">
    <property type="entry name" value="FBOX"/>
    <property type="match status" value="1"/>
</dbReference>